<keyword evidence="1" id="KW-0812">Transmembrane</keyword>
<dbReference type="GO" id="GO:0008237">
    <property type="term" value="F:metallopeptidase activity"/>
    <property type="evidence" value="ECO:0007669"/>
    <property type="project" value="UniProtKB-KW"/>
</dbReference>
<keyword evidence="3" id="KW-0645">Protease</keyword>
<dbReference type="EMBL" id="JAHLQF010000002">
    <property type="protein sequence ID" value="MBU5484589.1"/>
    <property type="molecule type" value="Genomic_DNA"/>
</dbReference>
<dbReference type="InterPro" id="IPR003675">
    <property type="entry name" value="Rce1/LyrA-like_dom"/>
</dbReference>
<protein>
    <submittedName>
        <fullName evidence="3">CPBP family intramembrane metalloprotease</fullName>
    </submittedName>
</protein>
<feature type="transmembrane region" description="Helical" evidence="1">
    <location>
        <begin position="196"/>
        <end position="217"/>
    </location>
</feature>
<evidence type="ECO:0000313" key="4">
    <source>
        <dbReference type="Proteomes" id="UP000726170"/>
    </source>
</evidence>
<feature type="transmembrane region" description="Helical" evidence="1">
    <location>
        <begin position="17"/>
        <end position="48"/>
    </location>
</feature>
<evidence type="ECO:0000256" key="1">
    <source>
        <dbReference type="SAM" id="Phobius"/>
    </source>
</evidence>
<reference evidence="3 4" key="1">
    <citation type="submission" date="2021-06" db="EMBL/GenBank/DDBJ databases">
        <authorList>
            <person name="Sun Q."/>
            <person name="Li D."/>
        </authorList>
    </citation>
    <scope>NUCLEOTIDE SEQUENCE [LARGE SCALE GENOMIC DNA]</scope>
    <source>
        <strain evidence="3 4">MSJ-11</strain>
    </source>
</reference>
<keyword evidence="1" id="KW-0472">Membrane</keyword>
<dbReference type="Pfam" id="PF02517">
    <property type="entry name" value="Rce1-like"/>
    <property type="match status" value="1"/>
</dbReference>
<name>A0ABS6EH99_9CLOT</name>
<proteinExistence type="predicted"/>
<organism evidence="3 4">
    <name type="scientific">Clostridium mobile</name>
    <dbReference type="NCBI Taxonomy" id="2841512"/>
    <lineage>
        <taxon>Bacteria</taxon>
        <taxon>Bacillati</taxon>
        <taxon>Bacillota</taxon>
        <taxon>Clostridia</taxon>
        <taxon>Eubacteriales</taxon>
        <taxon>Clostridiaceae</taxon>
        <taxon>Clostridium</taxon>
    </lineage>
</organism>
<evidence type="ECO:0000259" key="2">
    <source>
        <dbReference type="Pfam" id="PF02517"/>
    </source>
</evidence>
<gene>
    <name evidence="3" type="ORF">KQI86_09625</name>
</gene>
<feature type="transmembrane region" description="Helical" evidence="1">
    <location>
        <begin position="168"/>
        <end position="189"/>
    </location>
</feature>
<dbReference type="PANTHER" id="PTHR43592">
    <property type="entry name" value="CAAX AMINO TERMINAL PROTEASE"/>
    <property type="match status" value="1"/>
</dbReference>
<feature type="domain" description="CAAX prenyl protease 2/Lysostaphin resistance protein A-like" evidence="2">
    <location>
        <begin position="115"/>
        <end position="208"/>
    </location>
</feature>
<dbReference type="PANTHER" id="PTHR43592:SF15">
    <property type="entry name" value="CAAX AMINO TERMINAL PROTEASE FAMILY PROTEIN"/>
    <property type="match status" value="1"/>
</dbReference>
<feature type="transmembrane region" description="Helical" evidence="1">
    <location>
        <begin position="75"/>
        <end position="97"/>
    </location>
</feature>
<dbReference type="Proteomes" id="UP000726170">
    <property type="component" value="Unassembled WGS sequence"/>
</dbReference>
<keyword evidence="4" id="KW-1185">Reference proteome</keyword>
<comment type="caution">
    <text evidence="3">The sequence shown here is derived from an EMBL/GenBank/DDBJ whole genome shotgun (WGS) entry which is preliminary data.</text>
</comment>
<evidence type="ECO:0000313" key="3">
    <source>
        <dbReference type="EMBL" id="MBU5484589.1"/>
    </source>
</evidence>
<accession>A0ABS6EH99</accession>
<dbReference type="RefSeq" id="WP_216439058.1">
    <property type="nucleotide sequence ID" value="NZ_JAHLQF010000002.1"/>
</dbReference>
<feature type="transmembrane region" description="Helical" evidence="1">
    <location>
        <begin position="109"/>
        <end position="130"/>
    </location>
</feature>
<sequence>MNNHIGSKGNERLLFEIIVIILLTFLPSFLFKTFKGLATIIPVLYIFIEKKKRNRTWGELGFYPKNTISDIKKNWFLTILVSVIIQLAVLFIGKYFVPEFIEHIKLRIPLIKISTIVPLFITVTIGTFGEEFIFRGFIQERLSWFIKPSYAIIVTSLIFGFMHFYRGAFLIVALDIGAIIIDSIIYGIIFNRTKNIFASWIAHYLADIVGIILILFFI</sequence>
<keyword evidence="1" id="KW-1133">Transmembrane helix</keyword>
<keyword evidence="3" id="KW-0378">Hydrolase</keyword>
<feature type="transmembrane region" description="Helical" evidence="1">
    <location>
        <begin position="142"/>
        <end position="162"/>
    </location>
</feature>
<keyword evidence="3" id="KW-0482">Metalloprotease</keyword>